<feature type="region of interest" description="Disordered" evidence="1">
    <location>
        <begin position="237"/>
        <end position="262"/>
    </location>
</feature>
<protein>
    <recommendedName>
        <fullName evidence="5">MEGF10_11</fullName>
    </recommendedName>
</protein>
<evidence type="ECO:0000313" key="4">
    <source>
        <dbReference type="Proteomes" id="UP000507470"/>
    </source>
</evidence>
<dbReference type="OrthoDB" id="6060805at2759"/>
<name>A0A6J8E5X2_MYTCO</name>
<keyword evidence="2" id="KW-0472">Membrane</keyword>
<evidence type="ECO:0008006" key="5">
    <source>
        <dbReference type="Google" id="ProtNLM"/>
    </source>
</evidence>
<gene>
    <name evidence="3" type="ORF">MCOR_48163</name>
</gene>
<dbReference type="AlphaFoldDB" id="A0A6J8E5X2"/>
<feature type="compositionally biased region" description="Basic and acidic residues" evidence="1">
    <location>
        <begin position="237"/>
        <end position="247"/>
    </location>
</feature>
<reference evidence="3 4" key="1">
    <citation type="submission" date="2020-06" db="EMBL/GenBank/DDBJ databases">
        <authorList>
            <person name="Li R."/>
            <person name="Bekaert M."/>
        </authorList>
    </citation>
    <scope>NUCLEOTIDE SEQUENCE [LARGE SCALE GENOMIC DNA]</scope>
    <source>
        <strain evidence="4">wild</strain>
    </source>
</reference>
<keyword evidence="2" id="KW-1133">Transmembrane helix</keyword>
<evidence type="ECO:0000256" key="1">
    <source>
        <dbReference type="SAM" id="MobiDB-lite"/>
    </source>
</evidence>
<sequence length="369" mass="42324">MNFLCERIVCLTFLYYISEIRGKKGECLRKVSTDDGFIYQMYCCSNYEMRNGTCNECKQGFTSKKGERCKECIGNTYGEKCLRSCNCKRHQSCNNVVGCINLPPTTWSFQSTLNATATQHNVETNEVTNNIGIFNDTATENNVAKSEVTNGKRILNDLLNRDIVLYPICVASLLVVITICYIIAKRFRNKSSLRVREDMVQQDLARNELHPIVANQENVEMIESVYDEIEELVQYESKDSSVTDKYESSSQENADSEVGENLNNDGYLNPYQPMIEDKNVHDYTTSDASRCKLLEFEEREIQYVDILHPLDLYDLKKCLNKQFCPNFPNQTKVQNSKISRSMSELQANVEQIIPAHKTSLKQISKRISI</sequence>
<evidence type="ECO:0000313" key="3">
    <source>
        <dbReference type="EMBL" id="CAC5415468.1"/>
    </source>
</evidence>
<evidence type="ECO:0000256" key="2">
    <source>
        <dbReference type="SAM" id="Phobius"/>
    </source>
</evidence>
<dbReference type="EMBL" id="CACVKT020008444">
    <property type="protein sequence ID" value="CAC5415468.1"/>
    <property type="molecule type" value="Genomic_DNA"/>
</dbReference>
<feature type="transmembrane region" description="Helical" evidence="2">
    <location>
        <begin position="163"/>
        <end position="184"/>
    </location>
</feature>
<accession>A0A6J8E5X2</accession>
<keyword evidence="2" id="KW-0812">Transmembrane</keyword>
<dbReference type="Proteomes" id="UP000507470">
    <property type="component" value="Unassembled WGS sequence"/>
</dbReference>
<keyword evidence="4" id="KW-1185">Reference proteome</keyword>
<proteinExistence type="predicted"/>
<organism evidence="3 4">
    <name type="scientific">Mytilus coruscus</name>
    <name type="common">Sea mussel</name>
    <dbReference type="NCBI Taxonomy" id="42192"/>
    <lineage>
        <taxon>Eukaryota</taxon>
        <taxon>Metazoa</taxon>
        <taxon>Spiralia</taxon>
        <taxon>Lophotrochozoa</taxon>
        <taxon>Mollusca</taxon>
        <taxon>Bivalvia</taxon>
        <taxon>Autobranchia</taxon>
        <taxon>Pteriomorphia</taxon>
        <taxon>Mytilida</taxon>
        <taxon>Mytiloidea</taxon>
        <taxon>Mytilidae</taxon>
        <taxon>Mytilinae</taxon>
        <taxon>Mytilus</taxon>
    </lineage>
</organism>